<feature type="domain" description="DUF8129" evidence="2">
    <location>
        <begin position="166"/>
        <end position="210"/>
    </location>
</feature>
<name>A0ABU2H9Y5_9ACTN</name>
<organism evidence="3 4">
    <name type="scientific">Lipingzhangella rawalii</name>
    <dbReference type="NCBI Taxonomy" id="2055835"/>
    <lineage>
        <taxon>Bacteria</taxon>
        <taxon>Bacillati</taxon>
        <taxon>Actinomycetota</taxon>
        <taxon>Actinomycetes</taxon>
        <taxon>Streptosporangiales</taxon>
        <taxon>Nocardiopsidaceae</taxon>
        <taxon>Lipingzhangella</taxon>
    </lineage>
</organism>
<feature type="compositionally biased region" description="Low complexity" evidence="1">
    <location>
        <begin position="28"/>
        <end position="68"/>
    </location>
</feature>
<dbReference type="RefSeq" id="WP_310913699.1">
    <property type="nucleotide sequence ID" value="NZ_JAVLVT010000010.1"/>
</dbReference>
<feature type="compositionally biased region" description="Low complexity" evidence="1">
    <location>
        <begin position="75"/>
        <end position="86"/>
    </location>
</feature>
<evidence type="ECO:0000256" key="1">
    <source>
        <dbReference type="SAM" id="MobiDB-lite"/>
    </source>
</evidence>
<dbReference type="EMBL" id="JAVLVT010000010">
    <property type="protein sequence ID" value="MDS1272127.1"/>
    <property type="molecule type" value="Genomic_DNA"/>
</dbReference>
<keyword evidence="4" id="KW-1185">Reference proteome</keyword>
<evidence type="ECO:0000313" key="3">
    <source>
        <dbReference type="EMBL" id="MDS1272127.1"/>
    </source>
</evidence>
<reference evidence="4" key="1">
    <citation type="submission" date="2023-07" db="EMBL/GenBank/DDBJ databases">
        <title>Novel species in the genus Lipingzhangella isolated from Sambhar Salt Lake.</title>
        <authorList>
            <person name="Jiya N."/>
            <person name="Kajale S."/>
            <person name="Sharma A."/>
        </authorList>
    </citation>
    <scope>NUCLEOTIDE SEQUENCE [LARGE SCALE GENOMIC DNA]</scope>
    <source>
        <strain evidence="4">LS1_29</strain>
    </source>
</reference>
<proteinExistence type="predicted"/>
<protein>
    <recommendedName>
        <fullName evidence="2">DUF8129 domain-containing protein</fullName>
    </recommendedName>
</protein>
<dbReference type="InterPro" id="IPR058442">
    <property type="entry name" value="DUF8129"/>
</dbReference>
<dbReference type="Pfam" id="PF26450">
    <property type="entry name" value="DUF8129"/>
    <property type="match status" value="1"/>
</dbReference>
<dbReference type="Proteomes" id="UP001250214">
    <property type="component" value="Unassembled WGS sequence"/>
</dbReference>
<gene>
    <name evidence="3" type="ORF">RIF23_17700</name>
</gene>
<feature type="region of interest" description="Disordered" evidence="1">
    <location>
        <begin position="23"/>
        <end position="97"/>
    </location>
</feature>
<evidence type="ECO:0000313" key="4">
    <source>
        <dbReference type="Proteomes" id="UP001250214"/>
    </source>
</evidence>
<evidence type="ECO:0000259" key="2">
    <source>
        <dbReference type="Pfam" id="PF26450"/>
    </source>
</evidence>
<comment type="caution">
    <text evidence="3">The sequence shown here is derived from an EMBL/GenBank/DDBJ whole genome shotgun (WGS) entry which is preliminary data.</text>
</comment>
<sequence length="215" mass="22082">MTKPTLFDHIVTVAKNVFGIRGSAKQAADTPESTEPTDTTTTAGTVETTDTADPAPSPDADPAAAATDATEDTENTATASSTGDGPVDADADGDGDTVTATVASTASQDDLVSETERATIAQELTDADTPTVVADSSSDLAAAQGAAVAASAPDVSSLALPDYPEASLPSVRARLRKLSLEEVRQLRAYEVAHENRANFVRMFDNRIAKLEAGEA</sequence>
<accession>A0ABU2H9Y5</accession>